<accession>F6G2Y9</accession>
<dbReference type="HOGENOM" id="CLU_3238602_0_0_4"/>
<evidence type="ECO:0000313" key="2">
    <source>
        <dbReference type="Proteomes" id="UP000007953"/>
    </source>
</evidence>
<dbReference type="EMBL" id="CP002819">
    <property type="protein sequence ID" value="AEG69355.1"/>
    <property type="molecule type" value="Genomic_DNA"/>
</dbReference>
<gene>
    <name evidence="1" type="ordered locus">RSPO_c02057</name>
</gene>
<dbReference type="AlphaFoldDB" id="F6G2Y9"/>
<dbReference type="eggNOG" id="COG0662">
    <property type="taxonomic scope" value="Bacteria"/>
</dbReference>
<reference evidence="1 2" key="1">
    <citation type="journal article" date="2011" name="J. Bacteriol.">
        <title>Complete genome sequence of the plant pathogen Ralstonia solanacearum strain Po82.</title>
        <authorList>
            <person name="Xu J."/>
            <person name="Zheng H.J."/>
            <person name="Liu L."/>
            <person name="Pan Z.C."/>
            <person name="Prior P."/>
            <person name="Tang B."/>
            <person name="Xu J.S."/>
            <person name="Zhang H."/>
            <person name="Tian Q."/>
            <person name="Zhang L.Q."/>
            <person name="Feng J."/>
        </authorList>
    </citation>
    <scope>NUCLEOTIDE SEQUENCE [LARGE SCALE GENOMIC DNA]</scope>
    <source>
        <strain evidence="1 2">Po82</strain>
    </source>
</reference>
<evidence type="ECO:0000313" key="1">
    <source>
        <dbReference type="EMBL" id="AEG69355.1"/>
    </source>
</evidence>
<organism evidence="1 2">
    <name type="scientific">Ralstonia solanacearum (strain Po82)</name>
    <dbReference type="NCBI Taxonomy" id="1031711"/>
    <lineage>
        <taxon>Bacteria</taxon>
        <taxon>Pseudomonadati</taxon>
        <taxon>Pseudomonadota</taxon>
        <taxon>Betaproteobacteria</taxon>
        <taxon>Burkholderiales</taxon>
        <taxon>Burkholderiaceae</taxon>
        <taxon>Ralstonia</taxon>
        <taxon>Ralstonia solanacearum species complex</taxon>
    </lineage>
</organism>
<dbReference type="Proteomes" id="UP000007953">
    <property type="component" value="Chromosome"/>
</dbReference>
<proteinExistence type="predicted"/>
<dbReference type="KEGG" id="rsn:RSPO_c02057"/>
<sequence length="43" mass="4828">MKIIRSKSFTAERAWGALDIASMDGITTRLRWMDQSAVPLACE</sequence>
<dbReference type="PATRIC" id="fig|1031711.3.peg.2003"/>
<name>F6G2Y9_RALS8</name>
<protein>
    <submittedName>
        <fullName evidence="1">Uncharacterized protein</fullName>
    </submittedName>
</protein>